<gene>
    <name evidence="9" type="ordered locus">Lcho_0643</name>
</gene>
<dbReference type="eggNOG" id="COG3206">
    <property type="taxonomic scope" value="Bacteria"/>
</dbReference>
<dbReference type="AlphaFoldDB" id="B1XZS2"/>
<accession>B1XZS2</accession>
<keyword evidence="4 6" id="KW-1133">Transmembrane helix</keyword>
<evidence type="ECO:0000256" key="6">
    <source>
        <dbReference type="SAM" id="Phobius"/>
    </source>
</evidence>
<dbReference type="KEGG" id="lch:Lcho_0643"/>
<evidence type="ECO:0000256" key="5">
    <source>
        <dbReference type="ARBA" id="ARBA00023136"/>
    </source>
</evidence>
<dbReference type="PANTHER" id="PTHR32309">
    <property type="entry name" value="TYROSINE-PROTEIN KINASE"/>
    <property type="match status" value="1"/>
</dbReference>
<evidence type="ECO:0000259" key="7">
    <source>
        <dbReference type="Pfam" id="PF02706"/>
    </source>
</evidence>
<dbReference type="InterPro" id="IPR032807">
    <property type="entry name" value="GNVR"/>
</dbReference>
<name>B1XZS2_LEPCP</name>
<dbReference type="GO" id="GO:0004713">
    <property type="term" value="F:protein tyrosine kinase activity"/>
    <property type="evidence" value="ECO:0007669"/>
    <property type="project" value="TreeGrafter"/>
</dbReference>
<keyword evidence="2" id="KW-1003">Cell membrane</keyword>
<protein>
    <submittedName>
        <fullName evidence="9">Lipopolysaccharide biosynthesis protein</fullName>
    </submittedName>
</protein>
<dbReference type="HOGENOM" id="CLU_051175_1_0_4"/>
<evidence type="ECO:0000256" key="4">
    <source>
        <dbReference type="ARBA" id="ARBA00022989"/>
    </source>
</evidence>
<keyword evidence="10" id="KW-1185">Reference proteome</keyword>
<dbReference type="GO" id="GO:0005886">
    <property type="term" value="C:plasma membrane"/>
    <property type="evidence" value="ECO:0007669"/>
    <property type="project" value="UniProtKB-SubCell"/>
</dbReference>
<keyword evidence="3 6" id="KW-0812">Transmembrane</keyword>
<dbReference type="Pfam" id="PF02706">
    <property type="entry name" value="Wzz"/>
    <property type="match status" value="1"/>
</dbReference>
<dbReference type="EMBL" id="CP001013">
    <property type="protein sequence ID" value="ACB32918.1"/>
    <property type="molecule type" value="Genomic_DNA"/>
</dbReference>
<evidence type="ECO:0000256" key="2">
    <source>
        <dbReference type="ARBA" id="ARBA00022475"/>
    </source>
</evidence>
<dbReference type="RefSeq" id="WP_012345680.1">
    <property type="nucleotide sequence ID" value="NC_010524.1"/>
</dbReference>
<comment type="subcellular location">
    <subcellularLocation>
        <location evidence="1">Cell membrane</location>
        <topology evidence="1">Multi-pass membrane protein</topology>
    </subcellularLocation>
</comment>
<feature type="transmembrane region" description="Helical" evidence="6">
    <location>
        <begin position="81"/>
        <end position="102"/>
    </location>
</feature>
<evidence type="ECO:0000256" key="3">
    <source>
        <dbReference type="ARBA" id="ARBA00022692"/>
    </source>
</evidence>
<evidence type="ECO:0000313" key="9">
    <source>
        <dbReference type="EMBL" id="ACB32918.1"/>
    </source>
</evidence>
<dbReference type="InterPro" id="IPR003856">
    <property type="entry name" value="LPS_length_determ_N"/>
</dbReference>
<sequence length="398" mass="43774">MSQITQQTGADTKTGNVISDMNASEELSLIDVLLILSRRKLLLVVAPLLVGCAALGMSYLVRPTYTASVQLLPPQQQQSGALTALLGAAGGMASALGGISGLKNPSDQWIGMLKSRAIVDAIVNEFSLREIYEVEYQFKARERLEKNSRIVAGKDGLIDIEVDDHDPERAAKIATAYVDELQNLMRTLAVTEAAQRRLFFEKQLSDTKTKLIKAEILLTEGGINTGVLKTNPEAAVSQLAQAQAAVTAQEVKVSVMRESMTNSNPQLRNAILELASLREQLHRSNRDEPERAKGSGAEYVTRFRDFKYYETLFDLFARQYEMARADEARDGSVIQVIDPAQVPEYKSGPKRGMIAVLATILTFILSVLYVLASHALRGYTTRADGRLKMDALKQAIIR</sequence>
<dbReference type="STRING" id="395495.Lcho_0643"/>
<feature type="domain" description="Tyrosine-protein kinase G-rich" evidence="8">
    <location>
        <begin position="304"/>
        <end position="372"/>
    </location>
</feature>
<feature type="transmembrane region" description="Helical" evidence="6">
    <location>
        <begin position="41"/>
        <end position="61"/>
    </location>
</feature>
<dbReference type="OrthoDB" id="8884120at2"/>
<feature type="domain" description="Polysaccharide chain length determinant N-terminal" evidence="7">
    <location>
        <begin position="25"/>
        <end position="125"/>
    </location>
</feature>
<reference evidence="9 10" key="1">
    <citation type="submission" date="2008-03" db="EMBL/GenBank/DDBJ databases">
        <title>Complete sequence of Leptothrix cholodnii SP-6.</title>
        <authorList>
            <consortium name="US DOE Joint Genome Institute"/>
            <person name="Copeland A."/>
            <person name="Lucas S."/>
            <person name="Lapidus A."/>
            <person name="Glavina del Rio T."/>
            <person name="Dalin E."/>
            <person name="Tice H."/>
            <person name="Bruce D."/>
            <person name="Goodwin L."/>
            <person name="Pitluck S."/>
            <person name="Chertkov O."/>
            <person name="Brettin T."/>
            <person name="Detter J.C."/>
            <person name="Han C."/>
            <person name="Kuske C.R."/>
            <person name="Schmutz J."/>
            <person name="Larimer F."/>
            <person name="Land M."/>
            <person name="Hauser L."/>
            <person name="Kyrpides N."/>
            <person name="Lykidis A."/>
            <person name="Emerson D."/>
            <person name="Richardson P."/>
        </authorList>
    </citation>
    <scope>NUCLEOTIDE SEQUENCE [LARGE SCALE GENOMIC DNA]</scope>
    <source>
        <strain evidence="10">ATCC 51168 / LMG 8142 / SP-6</strain>
    </source>
</reference>
<evidence type="ECO:0000256" key="1">
    <source>
        <dbReference type="ARBA" id="ARBA00004651"/>
    </source>
</evidence>
<feature type="transmembrane region" description="Helical" evidence="6">
    <location>
        <begin position="353"/>
        <end position="372"/>
    </location>
</feature>
<dbReference type="Pfam" id="PF13807">
    <property type="entry name" value="GNVR"/>
    <property type="match status" value="1"/>
</dbReference>
<keyword evidence="5 6" id="KW-0472">Membrane</keyword>
<evidence type="ECO:0000259" key="8">
    <source>
        <dbReference type="Pfam" id="PF13807"/>
    </source>
</evidence>
<evidence type="ECO:0000313" key="10">
    <source>
        <dbReference type="Proteomes" id="UP000001693"/>
    </source>
</evidence>
<dbReference type="InterPro" id="IPR050445">
    <property type="entry name" value="Bact_polysacc_biosynth/exp"/>
</dbReference>
<organism evidence="9 10">
    <name type="scientific">Leptothrix cholodnii (strain ATCC 51168 / LMG 8142 / SP-6)</name>
    <name type="common">Leptothrix discophora (strain SP-6)</name>
    <dbReference type="NCBI Taxonomy" id="395495"/>
    <lineage>
        <taxon>Bacteria</taxon>
        <taxon>Pseudomonadati</taxon>
        <taxon>Pseudomonadota</taxon>
        <taxon>Betaproteobacteria</taxon>
        <taxon>Burkholderiales</taxon>
        <taxon>Sphaerotilaceae</taxon>
        <taxon>Leptothrix</taxon>
    </lineage>
</organism>
<dbReference type="Proteomes" id="UP000001693">
    <property type="component" value="Chromosome"/>
</dbReference>
<dbReference type="PANTHER" id="PTHR32309:SF13">
    <property type="entry name" value="FERRIC ENTEROBACTIN TRANSPORT PROTEIN FEPE"/>
    <property type="match status" value="1"/>
</dbReference>
<proteinExistence type="predicted"/>